<evidence type="ECO:0000256" key="4">
    <source>
        <dbReference type="ARBA" id="ARBA00022840"/>
    </source>
</evidence>
<feature type="domain" description="Helicase ATP-binding" evidence="8">
    <location>
        <begin position="88"/>
        <end position="257"/>
    </location>
</feature>
<organism evidence="11 12">
    <name type="scientific">Candidatus Woesebacteria bacterium RIFCSPHIGHO2_01_FULL_44_21</name>
    <dbReference type="NCBI Taxonomy" id="1802503"/>
    <lineage>
        <taxon>Bacteria</taxon>
        <taxon>Candidatus Woeseibacteriota</taxon>
    </lineage>
</organism>
<dbReference type="InterPro" id="IPR044742">
    <property type="entry name" value="DEAD/DEAH_RhlB"/>
</dbReference>
<dbReference type="InterPro" id="IPR001650">
    <property type="entry name" value="Helicase_C-like"/>
</dbReference>
<evidence type="ECO:0000256" key="3">
    <source>
        <dbReference type="ARBA" id="ARBA00022806"/>
    </source>
</evidence>
<dbReference type="InterPro" id="IPR050079">
    <property type="entry name" value="DEAD_box_RNA_helicase"/>
</dbReference>
<dbReference type="AlphaFoldDB" id="A0A1F7Z1T2"/>
<dbReference type="GO" id="GO:0005524">
    <property type="term" value="F:ATP binding"/>
    <property type="evidence" value="ECO:0007669"/>
    <property type="project" value="UniProtKB-KW"/>
</dbReference>
<evidence type="ECO:0000256" key="2">
    <source>
        <dbReference type="ARBA" id="ARBA00022801"/>
    </source>
</evidence>
<dbReference type="InterPro" id="IPR011545">
    <property type="entry name" value="DEAD/DEAH_box_helicase_dom"/>
</dbReference>
<name>A0A1F7Z1T2_9BACT</name>
<evidence type="ECO:0000259" key="9">
    <source>
        <dbReference type="PROSITE" id="PS51194"/>
    </source>
</evidence>
<keyword evidence="4" id="KW-0067">ATP-binding</keyword>
<dbReference type="PANTHER" id="PTHR47959">
    <property type="entry name" value="ATP-DEPENDENT RNA HELICASE RHLE-RELATED"/>
    <property type="match status" value="1"/>
</dbReference>
<dbReference type="Proteomes" id="UP000178870">
    <property type="component" value="Unassembled WGS sequence"/>
</dbReference>
<evidence type="ECO:0000313" key="12">
    <source>
        <dbReference type="Proteomes" id="UP000178870"/>
    </source>
</evidence>
<sequence length="398" mass="44791">MYQNNYRPRYSARGGPWRGGRNTGRARRVRTFDPSFIIKNLNEDVSAVVEEKFTPKNSFADFEISSQLKDNVGRRGYTDPTPIQDQAIPEILAGHDVVGIANTGTGKTGAFLIPLIDKVVKNKAQKVLIVTPTRELAVQIEKELYSFTKDLGIFSTICIGGMPIRKQIYHLNRRPHFVIGTPGRLLDLCEQRCINFADYQTVVLDEVDRMLDMGFLPDMERIISKLPSPRQSLFFSATITDKVRAVMNKFTAQPVTISVKITDTLAKVKQDVVRVNGKGKTGMLIELLYSEEFEKVLVFGRTKRGVETLSRELTRNGFQAASIHGNKSQNQRQHALEQFKLGRVKVLLATDVASRGLDIDDISHVINYDLPETYEDYIHRIGRTGRANKKGTAITFVA</sequence>
<feature type="region of interest" description="Disordered" evidence="7">
    <location>
        <begin position="1"/>
        <end position="25"/>
    </location>
</feature>
<evidence type="ECO:0000256" key="6">
    <source>
        <dbReference type="PROSITE-ProRule" id="PRU00552"/>
    </source>
</evidence>
<dbReference type="InterPro" id="IPR014001">
    <property type="entry name" value="Helicase_ATP-bd"/>
</dbReference>
<reference evidence="11 12" key="1">
    <citation type="journal article" date="2016" name="Nat. Commun.">
        <title>Thousands of microbial genomes shed light on interconnected biogeochemical processes in an aquifer system.</title>
        <authorList>
            <person name="Anantharaman K."/>
            <person name="Brown C.T."/>
            <person name="Hug L.A."/>
            <person name="Sharon I."/>
            <person name="Castelle C.J."/>
            <person name="Probst A.J."/>
            <person name="Thomas B.C."/>
            <person name="Singh A."/>
            <person name="Wilkins M.J."/>
            <person name="Karaoz U."/>
            <person name="Brodie E.L."/>
            <person name="Williams K.H."/>
            <person name="Hubbard S.S."/>
            <person name="Banfield J.F."/>
        </authorList>
    </citation>
    <scope>NUCLEOTIDE SEQUENCE [LARGE SCALE GENOMIC DNA]</scope>
</reference>
<dbReference type="PANTHER" id="PTHR47959:SF13">
    <property type="entry name" value="ATP-DEPENDENT RNA HELICASE RHLE"/>
    <property type="match status" value="1"/>
</dbReference>
<protein>
    <recommendedName>
        <fullName evidence="13">DEAD/DEAH box helicase</fullName>
    </recommendedName>
</protein>
<dbReference type="PROSITE" id="PS51195">
    <property type="entry name" value="Q_MOTIF"/>
    <property type="match status" value="1"/>
</dbReference>
<keyword evidence="2" id="KW-0378">Hydrolase</keyword>
<comment type="caution">
    <text evidence="11">The sequence shown here is derived from an EMBL/GenBank/DDBJ whole genome shotgun (WGS) entry which is preliminary data.</text>
</comment>
<dbReference type="GO" id="GO:0005829">
    <property type="term" value="C:cytosol"/>
    <property type="evidence" value="ECO:0007669"/>
    <property type="project" value="TreeGrafter"/>
</dbReference>
<dbReference type="Pfam" id="PF00271">
    <property type="entry name" value="Helicase_C"/>
    <property type="match status" value="1"/>
</dbReference>
<feature type="domain" description="Helicase C-terminal" evidence="9">
    <location>
        <begin position="283"/>
        <end position="398"/>
    </location>
</feature>
<dbReference type="CDD" id="cd18787">
    <property type="entry name" value="SF2_C_DEAD"/>
    <property type="match status" value="1"/>
</dbReference>
<accession>A0A1F7Z1T2</accession>
<keyword evidence="1" id="KW-0547">Nucleotide-binding</keyword>
<comment type="similarity">
    <text evidence="5">Belongs to the DEAD box helicase family.</text>
</comment>
<dbReference type="SMART" id="SM00490">
    <property type="entry name" value="HELICc"/>
    <property type="match status" value="1"/>
</dbReference>
<dbReference type="SMART" id="SM00487">
    <property type="entry name" value="DEXDc"/>
    <property type="match status" value="1"/>
</dbReference>
<dbReference type="EMBL" id="MGGP01000013">
    <property type="protein sequence ID" value="OGM32675.1"/>
    <property type="molecule type" value="Genomic_DNA"/>
</dbReference>
<dbReference type="PROSITE" id="PS51192">
    <property type="entry name" value="HELICASE_ATP_BIND_1"/>
    <property type="match status" value="1"/>
</dbReference>
<dbReference type="GO" id="GO:0016787">
    <property type="term" value="F:hydrolase activity"/>
    <property type="evidence" value="ECO:0007669"/>
    <property type="project" value="UniProtKB-KW"/>
</dbReference>
<gene>
    <name evidence="11" type="ORF">A2803_01285</name>
</gene>
<proteinExistence type="inferred from homology"/>
<evidence type="ECO:0000256" key="5">
    <source>
        <dbReference type="ARBA" id="ARBA00038437"/>
    </source>
</evidence>
<evidence type="ECO:0000259" key="8">
    <source>
        <dbReference type="PROSITE" id="PS51192"/>
    </source>
</evidence>
<dbReference type="InterPro" id="IPR014014">
    <property type="entry name" value="RNA_helicase_DEAD_Q_motif"/>
</dbReference>
<dbReference type="GO" id="GO:0003676">
    <property type="term" value="F:nucleic acid binding"/>
    <property type="evidence" value="ECO:0007669"/>
    <property type="project" value="InterPro"/>
</dbReference>
<evidence type="ECO:0000313" key="11">
    <source>
        <dbReference type="EMBL" id="OGM32675.1"/>
    </source>
</evidence>
<evidence type="ECO:0000256" key="7">
    <source>
        <dbReference type="SAM" id="MobiDB-lite"/>
    </source>
</evidence>
<keyword evidence="3" id="KW-0347">Helicase</keyword>
<feature type="short sequence motif" description="Q motif" evidence="6">
    <location>
        <begin position="57"/>
        <end position="85"/>
    </location>
</feature>
<dbReference type="PROSITE" id="PS51194">
    <property type="entry name" value="HELICASE_CTER"/>
    <property type="match status" value="1"/>
</dbReference>
<dbReference type="Pfam" id="PF00270">
    <property type="entry name" value="DEAD"/>
    <property type="match status" value="1"/>
</dbReference>
<dbReference type="InterPro" id="IPR027417">
    <property type="entry name" value="P-loop_NTPase"/>
</dbReference>
<evidence type="ECO:0000259" key="10">
    <source>
        <dbReference type="PROSITE" id="PS51195"/>
    </source>
</evidence>
<evidence type="ECO:0008006" key="13">
    <source>
        <dbReference type="Google" id="ProtNLM"/>
    </source>
</evidence>
<dbReference type="GO" id="GO:0003724">
    <property type="term" value="F:RNA helicase activity"/>
    <property type="evidence" value="ECO:0007669"/>
    <property type="project" value="InterPro"/>
</dbReference>
<dbReference type="CDD" id="cd00268">
    <property type="entry name" value="DEADc"/>
    <property type="match status" value="1"/>
</dbReference>
<dbReference type="SUPFAM" id="SSF52540">
    <property type="entry name" value="P-loop containing nucleoside triphosphate hydrolases"/>
    <property type="match status" value="1"/>
</dbReference>
<dbReference type="Gene3D" id="3.40.50.300">
    <property type="entry name" value="P-loop containing nucleotide triphosphate hydrolases"/>
    <property type="match status" value="2"/>
</dbReference>
<evidence type="ECO:0000256" key="1">
    <source>
        <dbReference type="ARBA" id="ARBA00022741"/>
    </source>
</evidence>
<feature type="domain" description="DEAD-box RNA helicase Q" evidence="10">
    <location>
        <begin position="57"/>
        <end position="85"/>
    </location>
</feature>